<proteinExistence type="predicted"/>
<evidence type="ECO:0008006" key="3">
    <source>
        <dbReference type="Google" id="ProtNLM"/>
    </source>
</evidence>
<protein>
    <recommendedName>
        <fullName evidence="3">Endonuclease/exonuclease/phosphatase domain-containing protein</fullName>
    </recommendedName>
</protein>
<reference evidence="1" key="1">
    <citation type="journal article" date="2025" name="Foods">
        <title>Unveiling the Microbial Signatures of Arabica Coffee Cherries: Insights into Ripeness Specific Diversity, Functional Traits, and Implications for Quality and Safety.</title>
        <authorList>
            <consortium name="RefSeq"/>
            <person name="Tenea G.N."/>
            <person name="Cifuentes V."/>
            <person name="Reyes P."/>
            <person name="Cevallos-Vallejos M."/>
        </authorList>
    </citation>
    <scope>NUCLEOTIDE SEQUENCE [LARGE SCALE GENOMIC DNA]</scope>
</reference>
<dbReference type="PANTHER" id="PTHR33710:SF71">
    <property type="entry name" value="ENDONUCLEASE_EXONUCLEASE_PHOSPHATASE DOMAIN-CONTAINING PROTEIN"/>
    <property type="match status" value="1"/>
</dbReference>
<dbReference type="Gene3D" id="3.60.10.10">
    <property type="entry name" value="Endonuclease/exonuclease/phosphatase"/>
    <property type="match status" value="1"/>
</dbReference>
<gene>
    <name evidence="2" type="primary">LOC140005109</name>
</gene>
<sequence>MGRSESCIVAGDFNVIASTEKCRERQPANVANMEEFNTSMFVCGLSPVDFDGCLFTWTNGTVWQRLDRALINSQWTGILGHQGLSPSSWTVRSCVSVDQGGVGIFSSLFIQSGSRVGMSLFFTKLSSLHNRLRKWSKEEFGNIFAQVKSVAESYKQREVEFNSSGEESSKIQLHEAKAMYLRELSVECKFWRQKATLRWIKEGDANTSYFYYVVKQRRISNYISRVKNEGLGWLQDTVDIQASAVRFYSSLFQSGGYVSLPELPFELPRVSVEEDKMLWHLPDLDEIRAVVFAMDANSALGPDGFGAGFYQ</sequence>
<evidence type="ECO:0000313" key="2">
    <source>
        <dbReference type="RefSeq" id="XP_071901479.1"/>
    </source>
</evidence>
<name>A0ABM4U2H9_COFAR</name>
<dbReference type="SUPFAM" id="SSF56219">
    <property type="entry name" value="DNase I-like"/>
    <property type="match status" value="1"/>
</dbReference>
<dbReference type="PANTHER" id="PTHR33710">
    <property type="entry name" value="BNAC02G09200D PROTEIN"/>
    <property type="match status" value="1"/>
</dbReference>
<organism evidence="1 2">
    <name type="scientific">Coffea arabica</name>
    <name type="common">Arabian coffee</name>
    <dbReference type="NCBI Taxonomy" id="13443"/>
    <lineage>
        <taxon>Eukaryota</taxon>
        <taxon>Viridiplantae</taxon>
        <taxon>Streptophyta</taxon>
        <taxon>Embryophyta</taxon>
        <taxon>Tracheophyta</taxon>
        <taxon>Spermatophyta</taxon>
        <taxon>Magnoliopsida</taxon>
        <taxon>eudicotyledons</taxon>
        <taxon>Gunneridae</taxon>
        <taxon>Pentapetalae</taxon>
        <taxon>asterids</taxon>
        <taxon>lamiids</taxon>
        <taxon>Gentianales</taxon>
        <taxon>Rubiaceae</taxon>
        <taxon>Ixoroideae</taxon>
        <taxon>Gardenieae complex</taxon>
        <taxon>Bertiereae - Coffeeae clade</taxon>
        <taxon>Coffeeae</taxon>
        <taxon>Coffea</taxon>
    </lineage>
</organism>
<dbReference type="GeneID" id="140005109"/>
<keyword evidence="1" id="KW-1185">Reference proteome</keyword>
<dbReference type="InterPro" id="IPR036691">
    <property type="entry name" value="Endo/exonu/phosph_ase_sf"/>
</dbReference>
<accession>A0ABM4U2H9</accession>
<reference evidence="2" key="2">
    <citation type="submission" date="2025-08" db="UniProtKB">
        <authorList>
            <consortium name="RefSeq"/>
        </authorList>
    </citation>
    <scope>IDENTIFICATION</scope>
    <source>
        <tissue evidence="2">Leaves</tissue>
    </source>
</reference>
<dbReference type="RefSeq" id="XP_071901479.1">
    <property type="nucleotide sequence ID" value="XM_072045378.1"/>
</dbReference>
<evidence type="ECO:0000313" key="1">
    <source>
        <dbReference type="Proteomes" id="UP001652660"/>
    </source>
</evidence>
<dbReference type="Proteomes" id="UP001652660">
    <property type="component" value="Chromosome 1c"/>
</dbReference>